<keyword evidence="1" id="KW-0472">Membrane</keyword>
<evidence type="ECO:0000256" key="1">
    <source>
        <dbReference type="SAM" id="Phobius"/>
    </source>
</evidence>
<protein>
    <submittedName>
        <fullName evidence="2">Uncharacterized protein</fullName>
    </submittedName>
</protein>
<dbReference type="Proteomes" id="UP001597233">
    <property type="component" value="Unassembled WGS sequence"/>
</dbReference>
<dbReference type="EMBL" id="JBHUEH010000009">
    <property type="protein sequence ID" value="MFD1884440.1"/>
    <property type="molecule type" value="Genomic_DNA"/>
</dbReference>
<feature type="transmembrane region" description="Helical" evidence="1">
    <location>
        <begin position="52"/>
        <end position="73"/>
    </location>
</feature>
<keyword evidence="3" id="KW-1185">Reference proteome</keyword>
<feature type="transmembrane region" description="Helical" evidence="1">
    <location>
        <begin position="12"/>
        <end position="32"/>
    </location>
</feature>
<evidence type="ECO:0000313" key="2">
    <source>
        <dbReference type="EMBL" id="MFD1884440.1"/>
    </source>
</evidence>
<organism evidence="2 3">
    <name type="scientific">Paenibacillus wenxiniae</name>
    <dbReference type="NCBI Taxonomy" id="1636843"/>
    <lineage>
        <taxon>Bacteria</taxon>
        <taxon>Bacillati</taxon>
        <taxon>Bacillota</taxon>
        <taxon>Bacilli</taxon>
        <taxon>Bacillales</taxon>
        <taxon>Paenibacillaceae</taxon>
        <taxon>Paenibacillus</taxon>
    </lineage>
</organism>
<name>A0ABW4RE72_9BACL</name>
<keyword evidence="1" id="KW-0812">Transmembrane</keyword>
<accession>A0ABW4RE72</accession>
<comment type="caution">
    <text evidence="2">The sequence shown here is derived from an EMBL/GenBank/DDBJ whole genome shotgun (WGS) entry which is preliminary data.</text>
</comment>
<evidence type="ECO:0000313" key="3">
    <source>
        <dbReference type="Proteomes" id="UP001597233"/>
    </source>
</evidence>
<keyword evidence="1" id="KW-1133">Transmembrane helix</keyword>
<sequence>MSRFEKLLIKYMSYGFVVGLFYSFLANRVVAVSTVDSSAVLRSPLDEYIMDALFNATLVSVIVGALVAISYWANPPGKR</sequence>
<dbReference type="RefSeq" id="WP_347326233.1">
    <property type="nucleotide sequence ID" value="NZ_JBCGUH010000010.1"/>
</dbReference>
<proteinExistence type="predicted"/>
<reference evidence="3" key="1">
    <citation type="journal article" date="2019" name="Int. J. Syst. Evol. Microbiol.">
        <title>The Global Catalogue of Microorganisms (GCM) 10K type strain sequencing project: providing services to taxonomists for standard genome sequencing and annotation.</title>
        <authorList>
            <consortium name="The Broad Institute Genomics Platform"/>
            <consortium name="The Broad Institute Genome Sequencing Center for Infectious Disease"/>
            <person name="Wu L."/>
            <person name="Ma J."/>
        </authorList>
    </citation>
    <scope>NUCLEOTIDE SEQUENCE [LARGE SCALE GENOMIC DNA]</scope>
    <source>
        <strain evidence="3">CCUG 54950</strain>
    </source>
</reference>
<gene>
    <name evidence="2" type="ORF">ACFSC9_02805</name>
</gene>